<feature type="transmembrane region" description="Helical" evidence="1">
    <location>
        <begin position="218"/>
        <end position="240"/>
    </location>
</feature>
<feature type="transmembrane region" description="Helical" evidence="1">
    <location>
        <begin position="252"/>
        <end position="274"/>
    </location>
</feature>
<keyword evidence="2" id="KW-0732">Signal</keyword>
<comment type="caution">
    <text evidence="3">The sequence shown here is derived from an EMBL/GenBank/DDBJ whole genome shotgun (WGS) entry which is preliminary data.</text>
</comment>
<evidence type="ECO:0000313" key="3">
    <source>
        <dbReference type="EMBL" id="PWJ10760.1"/>
    </source>
</evidence>
<dbReference type="OrthoDB" id="1706761at2"/>
<gene>
    <name evidence="3" type="ORF">IE37_02794</name>
</gene>
<dbReference type="AlphaFoldDB" id="A0A315XWN9"/>
<dbReference type="EMBL" id="QGDI01000012">
    <property type="protein sequence ID" value="PWJ10760.1"/>
    <property type="molecule type" value="Genomic_DNA"/>
</dbReference>
<organism evidence="3 4">
    <name type="scientific">Ruminococcus flavefaciens</name>
    <dbReference type="NCBI Taxonomy" id="1265"/>
    <lineage>
        <taxon>Bacteria</taxon>
        <taxon>Bacillati</taxon>
        <taxon>Bacillota</taxon>
        <taxon>Clostridia</taxon>
        <taxon>Eubacteriales</taxon>
        <taxon>Oscillospiraceae</taxon>
        <taxon>Ruminococcus</taxon>
    </lineage>
</organism>
<sequence>MHKILRIFIITILLTLLLVPKSVYAEGSQTAADSYYSQIDEILADHDIGYGTEELSDKSFRELSAAVTDSIGWDGTDILSLLGTILIVIVVTAALKATGEGLSDSSADIFGTVSVLTAVTAIVPKLFEVFGRASSAVQSGGSFIAVFIPVFSGITAAMGGMTSAGVYDVAVLGASEIFVQLSSSFMMPVVTASTMLAVTGSVFSGEDLGSIVRLGKKLITWGMTVAMTLFTGLLTMKCTLSGKADGAAAKTTRFVISGMVPVVGGAVSDAYSTVRGSFDLIRGTVGTAGCIAVILLFLPPVLQILIFRAVMWTGTAAAELFSVESVAKLLKALDDGLAIVQCILVCFGLMFLFSTAILLQNAGG</sequence>
<dbReference type="RefSeq" id="WP_109727511.1">
    <property type="nucleotide sequence ID" value="NZ_QGDI01000012.1"/>
</dbReference>
<feature type="transmembrane region" description="Helical" evidence="1">
    <location>
        <begin position="143"/>
        <end position="166"/>
    </location>
</feature>
<reference evidence="3 4" key="1">
    <citation type="submission" date="2018-05" db="EMBL/GenBank/DDBJ databases">
        <title>The Hungate 1000. A catalogue of reference genomes from the rumen microbiome.</title>
        <authorList>
            <person name="Kelly W."/>
        </authorList>
    </citation>
    <scope>NUCLEOTIDE SEQUENCE [LARGE SCALE GENOMIC DNA]</scope>
    <source>
        <strain evidence="3 4">SAb67</strain>
    </source>
</reference>
<keyword evidence="1" id="KW-0812">Transmembrane</keyword>
<evidence type="ECO:0000313" key="4">
    <source>
        <dbReference type="Proteomes" id="UP000245720"/>
    </source>
</evidence>
<dbReference type="Pfam" id="PF09546">
    <property type="entry name" value="Spore_III_AE"/>
    <property type="match status" value="1"/>
</dbReference>
<accession>A0A315XWN9</accession>
<evidence type="ECO:0000256" key="1">
    <source>
        <dbReference type="SAM" id="Phobius"/>
    </source>
</evidence>
<keyword evidence="1" id="KW-1133">Transmembrane helix</keyword>
<evidence type="ECO:0000256" key="2">
    <source>
        <dbReference type="SAM" id="SignalP"/>
    </source>
</evidence>
<dbReference type="InterPro" id="IPR014194">
    <property type="entry name" value="Spore_III_AE"/>
</dbReference>
<feature type="transmembrane region" description="Helical" evidence="1">
    <location>
        <begin position="107"/>
        <end position="123"/>
    </location>
</feature>
<feature type="signal peptide" evidence="2">
    <location>
        <begin position="1"/>
        <end position="25"/>
    </location>
</feature>
<feature type="transmembrane region" description="Helical" evidence="1">
    <location>
        <begin position="338"/>
        <end position="359"/>
    </location>
</feature>
<feature type="transmembrane region" description="Helical" evidence="1">
    <location>
        <begin position="78"/>
        <end position="95"/>
    </location>
</feature>
<protein>
    <submittedName>
        <fullName evidence="3">Stage III sporulation protein AE</fullName>
    </submittedName>
</protein>
<name>A0A315XWN9_RUMFL</name>
<keyword evidence="1" id="KW-0472">Membrane</keyword>
<feature type="transmembrane region" description="Helical" evidence="1">
    <location>
        <begin position="178"/>
        <end position="198"/>
    </location>
</feature>
<feature type="chain" id="PRO_5016425995" evidence="2">
    <location>
        <begin position="26"/>
        <end position="364"/>
    </location>
</feature>
<feature type="transmembrane region" description="Helical" evidence="1">
    <location>
        <begin position="280"/>
        <end position="298"/>
    </location>
</feature>
<proteinExistence type="predicted"/>
<dbReference type="Proteomes" id="UP000245720">
    <property type="component" value="Unassembled WGS sequence"/>
</dbReference>